<accession>A0ABM1G1V2</accession>
<organism evidence="2 3">
    <name type="scientific">Solanum pennellii</name>
    <name type="common">Tomato</name>
    <name type="synonym">Lycopersicon pennellii</name>
    <dbReference type="NCBI Taxonomy" id="28526"/>
    <lineage>
        <taxon>Eukaryota</taxon>
        <taxon>Viridiplantae</taxon>
        <taxon>Streptophyta</taxon>
        <taxon>Embryophyta</taxon>
        <taxon>Tracheophyta</taxon>
        <taxon>Spermatophyta</taxon>
        <taxon>Magnoliopsida</taxon>
        <taxon>eudicotyledons</taxon>
        <taxon>Gunneridae</taxon>
        <taxon>Pentapetalae</taxon>
        <taxon>asterids</taxon>
        <taxon>lamiids</taxon>
        <taxon>Solanales</taxon>
        <taxon>Solanaceae</taxon>
        <taxon>Solanoideae</taxon>
        <taxon>Solaneae</taxon>
        <taxon>Solanum</taxon>
        <taxon>Solanum subgen. Lycopersicon</taxon>
    </lineage>
</organism>
<dbReference type="PANTHER" id="PTHR48478">
    <property type="entry name" value="LECTIN-LIKE"/>
    <property type="match status" value="1"/>
</dbReference>
<dbReference type="InterPro" id="IPR025886">
    <property type="entry name" value="PP2-like"/>
</dbReference>
<dbReference type="GeneID" id="107010031"/>
<reference evidence="2" key="1">
    <citation type="journal article" date="2014" name="Nat. Genet.">
        <title>The genome of the stress-tolerant wild tomato species Solanum pennellii.</title>
        <authorList>
            <person name="Bolger A."/>
            <person name="Scossa F."/>
            <person name="Bolger M.E."/>
            <person name="Lanz C."/>
            <person name="Maumus F."/>
            <person name="Tohge T."/>
            <person name="Quesneville H."/>
            <person name="Alseekh S."/>
            <person name="Sorensen I."/>
            <person name="Lichtenstein G."/>
            <person name="Fich E.A."/>
            <person name="Conte M."/>
            <person name="Keller H."/>
            <person name="Schneeberger K."/>
            <person name="Schwacke R."/>
            <person name="Ofner I."/>
            <person name="Vrebalov J."/>
            <person name="Xu Y."/>
            <person name="Osorio S."/>
            <person name="Aflitos S.A."/>
            <person name="Schijlen E."/>
            <person name="Jimenez-Gomez J.M."/>
            <person name="Ryngajllo M."/>
            <person name="Kimura S."/>
            <person name="Kumar R."/>
            <person name="Koenig D."/>
            <person name="Headland L.R."/>
            <person name="Maloof J.N."/>
            <person name="Sinha N."/>
            <person name="van Ham R.C."/>
            <person name="Lankhorst R.K."/>
            <person name="Mao L."/>
            <person name="Vogel A."/>
            <person name="Arsova B."/>
            <person name="Panstruga R."/>
            <person name="Fei Z."/>
            <person name="Rose J.K."/>
            <person name="Zamir D."/>
            <person name="Carrari F."/>
            <person name="Giovannoni J.J."/>
            <person name="Weigel D."/>
            <person name="Usadel B."/>
            <person name="Fernie A.R."/>
        </authorList>
    </citation>
    <scope>NUCLEOTIDE SEQUENCE [LARGE SCALE GENOMIC DNA]</scope>
    <source>
        <strain evidence="2">cv. LA0716</strain>
    </source>
</reference>
<gene>
    <name evidence="3" type="primary">LOC107010031</name>
</gene>
<protein>
    <submittedName>
        <fullName evidence="3">Uncharacterized protein LOC107010031</fullName>
    </submittedName>
</protein>
<dbReference type="Proteomes" id="UP000694930">
    <property type="component" value="Chromosome 2"/>
</dbReference>
<evidence type="ECO:0000313" key="2">
    <source>
        <dbReference type="Proteomes" id="UP000694930"/>
    </source>
</evidence>
<dbReference type="InterPro" id="IPR052147">
    <property type="entry name" value="PP2-like/Lectin"/>
</dbReference>
<feature type="compositionally biased region" description="Basic and acidic residues" evidence="1">
    <location>
        <begin position="9"/>
        <end position="33"/>
    </location>
</feature>
<feature type="compositionally biased region" description="Polar residues" evidence="1">
    <location>
        <begin position="313"/>
        <end position="329"/>
    </location>
</feature>
<dbReference type="Pfam" id="PF14299">
    <property type="entry name" value="PP2"/>
    <property type="match status" value="2"/>
</dbReference>
<keyword evidence="2" id="KW-1185">Reference proteome</keyword>
<evidence type="ECO:0000313" key="3">
    <source>
        <dbReference type="RefSeq" id="XP_015064792.1"/>
    </source>
</evidence>
<reference evidence="3" key="2">
    <citation type="submission" date="2025-08" db="UniProtKB">
        <authorList>
            <consortium name="RefSeq"/>
        </authorList>
    </citation>
    <scope>IDENTIFICATION</scope>
</reference>
<evidence type="ECO:0000256" key="1">
    <source>
        <dbReference type="SAM" id="MobiDB-lite"/>
    </source>
</evidence>
<proteinExistence type="predicted"/>
<dbReference type="RefSeq" id="XP_015064792.1">
    <property type="nucleotide sequence ID" value="XM_015209306.2"/>
</dbReference>
<feature type="region of interest" description="Disordered" evidence="1">
    <location>
        <begin position="1"/>
        <end position="33"/>
    </location>
</feature>
<dbReference type="PANTHER" id="PTHR48478:SF1">
    <property type="entry name" value="LECTIN-LIKE"/>
    <property type="match status" value="1"/>
</dbReference>
<feature type="compositionally biased region" description="Polar residues" evidence="1">
    <location>
        <begin position="346"/>
        <end position="356"/>
    </location>
</feature>
<name>A0ABM1G1V2_SOLPN</name>
<sequence>MGAKQSIKNPKDRERTSVRTEEPSKLRPERSKTDVNYNAETTNIRVQPPCIRPQLPYYLNKILKEADSLLEIDRLSTERLYGQLYNGVYLKQNKKKYWIDRTNNANCFMLYAKDLSITWGEDNRYWNWVEIKETSDEKILAAELKSVRWLEVCGRFDTEALTPEKLYEVVFVVKIKEYADGLESITLRLIIPNKSSKDVTVNLMNVTAREQWIEVPVGELFTISELKRKKKREEIEIFLYETEKLNCKQGLVIKGIVIRPKVSNIKYRLLASKVYPCSKSSRPPISKLGLPEYIHQHPQRVLLIEMGSGLSQDQDLQQNQELSNASPQGHHSDAAVLNEEPRKIMPQSSKSTKTNKTMEAARVLRFPHNYEEILKEADSSVDRSSMDKLYDQLYTGVFLNQKRKKYWVDKKSYGNCFMLYARDLLITWAENNRFWHWPLVQESSDVLLPAAELLDVCWLEIHGRFNTTKLSPGLIYEVVFIVMLKDPAYGWENPVNLRLILPDGSRQGHTENMVEKRREKWIEIPAGEFMTSADQKNGEIEFSLYEYEGGNWKKGLVIKGAVLRPKA</sequence>
<feature type="region of interest" description="Disordered" evidence="1">
    <location>
        <begin position="313"/>
        <end position="356"/>
    </location>
</feature>